<dbReference type="InterPro" id="IPR018289">
    <property type="entry name" value="MULE_transposase_dom"/>
</dbReference>
<proteinExistence type="predicted"/>
<dbReference type="RefSeq" id="XP_056685468.1">
    <property type="nucleotide sequence ID" value="XM_056829490.1"/>
</dbReference>
<evidence type="ECO:0000313" key="2">
    <source>
        <dbReference type="Proteomes" id="UP000813463"/>
    </source>
</evidence>
<protein>
    <submittedName>
        <fullName evidence="3">Protein FAR1-RELATED SEQUENCE 5-like</fullName>
    </submittedName>
</protein>
<keyword evidence="2" id="KW-1185">Reference proteome</keyword>
<dbReference type="Proteomes" id="UP000813463">
    <property type="component" value="Chromosome 5"/>
</dbReference>
<dbReference type="PANTHER" id="PTHR47718">
    <property type="entry name" value="OS01G0519700 PROTEIN"/>
    <property type="match status" value="1"/>
</dbReference>
<name>A0ABM3QQ48_SPIOL</name>
<dbReference type="PROSITE" id="PS51293">
    <property type="entry name" value="SANT"/>
    <property type="match status" value="1"/>
</dbReference>
<sequence>MDMLKWKTLEECMDFYYTYEKVKGFGVRKDSTSKSRKDGHVISKNFMEGKSFGKLENFHAEHCHDMANPKHVPYIRSFRGISKADKIKINTMYKSGIGPNRIMQNFVNEAGSHRNAEFLKKDLYNHAQRIKHEEVKDGDSETAMAYLMGKKATDPTLFLRYTRDEIGHLEKLFWCDGISRIDYKTFGHVLAFDTTYKCNTYNMPFVVLIGVNHHRNTVPFGWTLVIHEKQDTYVWVLEQLITAGDGYKPLTVITDGDKAMANAINQVLPEARHILCLWHLMRNVKGNGGKTFVEGFIKCFKRRTVDDFEKSWRMRSTQRCESMHRTLKRMLEKKVMLYRFVEYYFQEINSLRWEEGYQDHRTADTHPCCSGVLLSLKNHTAQIYARKFCAILSSKMSYEGFYLVKDVKRGDGPNSHVFYWLQHVEYEKYWYLVIRDKSLDTMYCCCMKLKSVGYPYRHMFGVFKFDNVKELPQGCIMKRWTIYAKDDVKLNKGDDNVEGNNLAGIQARYSYLTSFCMNIYHRAT</sequence>
<dbReference type="GeneID" id="130461397"/>
<dbReference type="PANTHER" id="PTHR47718:SF15">
    <property type="entry name" value="PROTEIN FAR1-RELATED SEQUENCE 5-LIKE"/>
    <property type="match status" value="1"/>
</dbReference>
<accession>A0ABM3QQ48</accession>
<evidence type="ECO:0000313" key="3">
    <source>
        <dbReference type="RefSeq" id="XP_056685468.1"/>
    </source>
</evidence>
<dbReference type="Pfam" id="PF10551">
    <property type="entry name" value="MULE"/>
    <property type="match status" value="1"/>
</dbReference>
<reference evidence="3" key="2">
    <citation type="submission" date="2025-08" db="UniProtKB">
        <authorList>
            <consortium name="RefSeq"/>
        </authorList>
    </citation>
    <scope>IDENTIFICATION</scope>
    <source>
        <tissue evidence="3">Leaf</tissue>
    </source>
</reference>
<evidence type="ECO:0000259" key="1">
    <source>
        <dbReference type="PROSITE" id="PS51293"/>
    </source>
</evidence>
<feature type="domain" description="SANT" evidence="1">
    <location>
        <begin position="1"/>
        <end position="24"/>
    </location>
</feature>
<organism evidence="2 3">
    <name type="scientific">Spinacia oleracea</name>
    <name type="common">Spinach</name>
    <dbReference type="NCBI Taxonomy" id="3562"/>
    <lineage>
        <taxon>Eukaryota</taxon>
        <taxon>Viridiplantae</taxon>
        <taxon>Streptophyta</taxon>
        <taxon>Embryophyta</taxon>
        <taxon>Tracheophyta</taxon>
        <taxon>Spermatophyta</taxon>
        <taxon>Magnoliopsida</taxon>
        <taxon>eudicotyledons</taxon>
        <taxon>Gunneridae</taxon>
        <taxon>Pentapetalae</taxon>
        <taxon>Caryophyllales</taxon>
        <taxon>Chenopodiaceae</taxon>
        <taxon>Chenopodioideae</taxon>
        <taxon>Anserineae</taxon>
        <taxon>Spinacia</taxon>
    </lineage>
</organism>
<dbReference type="InterPro" id="IPR017884">
    <property type="entry name" value="SANT_dom"/>
</dbReference>
<reference evidence="2" key="1">
    <citation type="journal article" date="2021" name="Nat. Commun.">
        <title>Genomic analyses provide insights into spinach domestication and the genetic basis of agronomic traits.</title>
        <authorList>
            <person name="Cai X."/>
            <person name="Sun X."/>
            <person name="Xu C."/>
            <person name="Sun H."/>
            <person name="Wang X."/>
            <person name="Ge C."/>
            <person name="Zhang Z."/>
            <person name="Wang Q."/>
            <person name="Fei Z."/>
            <person name="Jiao C."/>
            <person name="Wang Q."/>
        </authorList>
    </citation>
    <scope>NUCLEOTIDE SEQUENCE [LARGE SCALE GENOMIC DNA]</scope>
    <source>
        <strain evidence="2">cv. Varoflay</strain>
    </source>
</reference>
<gene>
    <name evidence="3" type="primary">LOC130461397</name>
</gene>